<protein>
    <recommendedName>
        <fullName evidence="3">C2H2-type domain-containing protein</fullName>
    </recommendedName>
</protein>
<keyword evidence="1" id="KW-0862">Zinc</keyword>
<evidence type="ECO:0000256" key="1">
    <source>
        <dbReference type="PROSITE-ProRule" id="PRU00042"/>
    </source>
</evidence>
<keyword evidence="1" id="KW-0863">Zinc-finger</keyword>
<organism evidence="4 5">
    <name type="scientific">Ensete ventricosum</name>
    <name type="common">Abyssinian banana</name>
    <name type="synonym">Musa ensete</name>
    <dbReference type="NCBI Taxonomy" id="4639"/>
    <lineage>
        <taxon>Eukaryota</taxon>
        <taxon>Viridiplantae</taxon>
        <taxon>Streptophyta</taxon>
        <taxon>Embryophyta</taxon>
        <taxon>Tracheophyta</taxon>
        <taxon>Spermatophyta</taxon>
        <taxon>Magnoliopsida</taxon>
        <taxon>Liliopsida</taxon>
        <taxon>Zingiberales</taxon>
        <taxon>Musaceae</taxon>
        <taxon>Ensete</taxon>
    </lineage>
</organism>
<dbReference type="InterPro" id="IPR013087">
    <property type="entry name" value="Znf_C2H2_type"/>
</dbReference>
<dbReference type="Proteomes" id="UP000287651">
    <property type="component" value="Unassembled WGS sequence"/>
</dbReference>
<dbReference type="InterPro" id="IPR036236">
    <property type="entry name" value="Znf_C2H2_sf"/>
</dbReference>
<evidence type="ECO:0000259" key="3">
    <source>
        <dbReference type="PROSITE" id="PS50157"/>
    </source>
</evidence>
<evidence type="ECO:0000313" key="5">
    <source>
        <dbReference type="Proteomes" id="UP000287651"/>
    </source>
</evidence>
<dbReference type="PROSITE" id="PS50157">
    <property type="entry name" value="ZINC_FINGER_C2H2_2"/>
    <property type="match status" value="1"/>
</dbReference>
<evidence type="ECO:0000256" key="2">
    <source>
        <dbReference type="SAM" id="MobiDB-lite"/>
    </source>
</evidence>
<accession>A0A426YKH8</accession>
<name>A0A426YKH8_ENSVE</name>
<dbReference type="SUPFAM" id="SSF57667">
    <property type="entry name" value="beta-beta-alpha zinc fingers"/>
    <property type="match status" value="1"/>
</dbReference>
<comment type="caution">
    <text evidence="4">The sequence shown here is derived from an EMBL/GenBank/DDBJ whole genome shotgun (WGS) entry which is preliminary data.</text>
</comment>
<feature type="region of interest" description="Disordered" evidence="2">
    <location>
        <begin position="1"/>
        <end position="57"/>
    </location>
</feature>
<proteinExistence type="predicted"/>
<feature type="compositionally biased region" description="Polar residues" evidence="2">
    <location>
        <begin position="178"/>
        <end position="190"/>
    </location>
</feature>
<evidence type="ECO:0000313" key="4">
    <source>
        <dbReference type="EMBL" id="RRT52279.1"/>
    </source>
</evidence>
<sequence length="190" mass="20511">METGEVEEEAAAHSGKQGEDDSDGGAMAGDGGEEWLNLTLGGGVTAGEGSSSGSRSRPLNHKMFSCNYCMRKFYSSQALGGHQNAHKRERCAARRSHAAQRMVMDLPLHAPFLQSLGVRPHSMAHKQIREPERSMAARFDHIRTMLSSFAIEEAAAAAAAPSNWAGSFQMDSEPAKQPSAQQNLDLSLRL</sequence>
<dbReference type="EMBL" id="AMZH03011751">
    <property type="protein sequence ID" value="RRT52279.1"/>
    <property type="molecule type" value="Genomic_DNA"/>
</dbReference>
<dbReference type="PANTHER" id="PTHR47593">
    <property type="entry name" value="ZINC FINGER PROTEIN 4-LIKE"/>
    <property type="match status" value="1"/>
</dbReference>
<dbReference type="PROSITE" id="PS00028">
    <property type="entry name" value="ZINC_FINGER_C2H2_1"/>
    <property type="match status" value="1"/>
</dbReference>
<dbReference type="AlphaFoldDB" id="A0A426YKH8"/>
<dbReference type="Gene3D" id="3.30.160.60">
    <property type="entry name" value="Classic Zinc Finger"/>
    <property type="match status" value="1"/>
</dbReference>
<dbReference type="InterPro" id="IPR053266">
    <property type="entry name" value="Zinc_finger_protein_7"/>
</dbReference>
<dbReference type="PANTHER" id="PTHR47593:SF8">
    <property type="entry name" value="OS12G0581900 PROTEIN"/>
    <property type="match status" value="1"/>
</dbReference>
<feature type="region of interest" description="Disordered" evidence="2">
    <location>
        <begin position="168"/>
        <end position="190"/>
    </location>
</feature>
<reference evidence="4 5" key="1">
    <citation type="journal article" date="2014" name="Agronomy (Basel)">
        <title>A Draft Genome Sequence for Ensete ventricosum, the Drought-Tolerant Tree Against Hunger.</title>
        <authorList>
            <person name="Harrison J."/>
            <person name="Moore K.A."/>
            <person name="Paszkiewicz K."/>
            <person name="Jones T."/>
            <person name="Grant M."/>
            <person name="Ambacheew D."/>
            <person name="Muzemil S."/>
            <person name="Studholme D.J."/>
        </authorList>
    </citation>
    <scope>NUCLEOTIDE SEQUENCE [LARGE SCALE GENOMIC DNA]</scope>
</reference>
<dbReference type="GO" id="GO:0008270">
    <property type="term" value="F:zinc ion binding"/>
    <property type="evidence" value="ECO:0007669"/>
    <property type="project" value="UniProtKB-KW"/>
</dbReference>
<keyword evidence="1" id="KW-0479">Metal-binding</keyword>
<feature type="domain" description="C2H2-type" evidence="3">
    <location>
        <begin position="64"/>
        <end position="91"/>
    </location>
</feature>
<gene>
    <name evidence="4" type="ORF">B296_00029169</name>
</gene>